<dbReference type="EMBL" id="CAFZ01000012">
    <property type="protein sequence ID" value="CCA67349.1"/>
    <property type="molecule type" value="Genomic_DNA"/>
</dbReference>
<dbReference type="AlphaFoldDB" id="G4T7N2"/>
<protein>
    <submittedName>
        <fullName evidence="1">Uncharacterized protein</fullName>
    </submittedName>
</protein>
<keyword evidence="2" id="KW-1185">Reference proteome</keyword>
<reference evidence="1 2" key="1">
    <citation type="journal article" date="2011" name="PLoS Pathog.">
        <title>Endophytic Life Strategies Decoded by Genome and Transcriptome Analyses of the Mutualistic Root Symbiont Piriformospora indica.</title>
        <authorList>
            <person name="Zuccaro A."/>
            <person name="Lahrmann U."/>
            <person name="Guldener U."/>
            <person name="Langen G."/>
            <person name="Pfiffi S."/>
            <person name="Biedenkopf D."/>
            <person name="Wong P."/>
            <person name="Samans B."/>
            <person name="Grimm C."/>
            <person name="Basiewicz M."/>
            <person name="Murat C."/>
            <person name="Martin F."/>
            <person name="Kogel K.H."/>
        </authorList>
    </citation>
    <scope>NUCLEOTIDE SEQUENCE [LARGE SCALE GENOMIC DNA]</scope>
    <source>
        <strain evidence="1 2">DSM 11827</strain>
    </source>
</reference>
<dbReference type="Proteomes" id="UP000007148">
    <property type="component" value="Unassembled WGS sequence"/>
</dbReference>
<dbReference type="HOGENOM" id="CLU_2427855_0_0_1"/>
<gene>
    <name evidence="1" type="ORF">PIIN_01178</name>
</gene>
<dbReference type="InParanoid" id="G4T7N2"/>
<name>G4T7N2_SERID</name>
<evidence type="ECO:0000313" key="1">
    <source>
        <dbReference type="EMBL" id="CCA67349.1"/>
    </source>
</evidence>
<organism evidence="1 2">
    <name type="scientific">Serendipita indica (strain DSM 11827)</name>
    <name type="common">Root endophyte fungus</name>
    <name type="synonym">Piriformospora indica</name>
    <dbReference type="NCBI Taxonomy" id="1109443"/>
    <lineage>
        <taxon>Eukaryota</taxon>
        <taxon>Fungi</taxon>
        <taxon>Dikarya</taxon>
        <taxon>Basidiomycota</taxon>
        <taxon>Agaricomycotina</taxon>
        <taxon>Agaricomycetes</taxon>
        <taxon>Sebacinales</taxon>
        <taxon>Serendipitaceae</taxon>
        <taxon>Serendipita</taxon>
    </lineage>
</organism>
<sequence length="91" mass="10027">MPPILRRIDSRDSRFAVIPPSIESGFVRHGLTLTTTQRIHAFSISTAFTRGEFICIPSTISNSCVHRFAPSFCKFETAPVPMLATGGFTPK</sequence>
<comment type="caution">
    <text evidence="1">The sequence shown here is derived from an EMBL/GenBank/DDBJ whole genome shotgun (WGS) entry which is preliminary data.</text>
</comment>
<proteinExistence type="predicted"/>
<evidence type="ECO:0000313" key="2">
    <source>
        <dbReference type="Proteomes" id="UP000007148"/>
    </source>
</evidence>
<accession>G4T7N2</accession>